<evidence type="ECO:0000256" key="1">
    <source>
        <dbReference type="ARBA" id="ARBA00023122"/>
    </source>
</evidence>
<protein>
    <submittedName>
        <fullName evidence="4">HPP family protein</fullName>
    </submittedName>
</protein>
<evidence type="ECO:0000256" key="2">
    <source>
        <dbReference type="PROSITE-ProRule" id="PRU00703"/>
    </source>
</evidence>
<dbReference type="Proteomes" id="UP001596501">
    <property type="component" value="Unassembled WGS sequence"/>
</dbReference>
<accession>A0ABW2QUV2</accession>
<dbReference type="SMART" id="SM00116">
    <property type="entry name" value="CBS"/>
    <property type="match status" value="2"/>
</dbReference>
<evidence type="ECO:0000313" key="4">
    <source>
        <dbReference type="EMBL" id="MFC7411158.1"/>
    </source>
</evidence>
<feature type="domain" description="CBS" evidence="3">
    <location>
        <begin position="91"/>
        <end position="148"/>
    </location>
</feature>
<name>A0ABW2QUV2_9BURK</name>
<dbReference type="RefSeq" id="WP_382227130.1">
    <property type="nucleotide sequence ID" value="NZ_JBHTCA010000025.1"/>
</dbReference>
<dbReference type="InterPro" id="IPR051257">
    <property type="entry name" value="Diverse_CBS-Domain"/>
</dbReference>
<dbReference type="PANTHER" id="PTHR43080:SF2">
    <property type="entry name" value="CBS DOMAIN-CONTAINING PROTEIN"/>
    <property type="match status" value="1"/>
</dbReference>
<proteinExistence type="predicted"/>
<dbReference type="PROSITE" id="PS51371">
    <property type="entry name" value="CBS"/>
    <property type="match status" value="2"/>
</dbReference>
<evidence type="ECO:0000259" key="3">
    <source>
        <dbReference type="PROSITE" id="PS51371"/>
    </source>
</evidence>
<feature type="domain" description="CBS" evidence="3">
    <location>
        <begin position="165"/>
        <end position="223"/>
    </location>
</feature>
<dbReference type="CDD" id="cd02205">
    <property type="entry name" value="CBS_pair_SF"/>
    <property type="match status" value="1"/>
</dbReference>
<gene>
    <name evidence="4" type="ORF">ACFQPB_20030</name>
</gene>
<reference evidence="5" key="1">
    <citation type="journal article" date="2019" name="Int. J. Syst. Evol. Microbiol.">
        <title>The Global Catalogue of Microorganisms (GCM) 10K type strain sequencing project: providing services to taxonomists for standard genome sequencing and annotation.</title>
        <authorList>
            <consortium name="The Broad Institute Genomics Platform"/>
            <consortium name="The Broad Institute Genome Sequencing Center for Infectious Disease"/>
            <person name="Wu L."/>
            <person name="Ma J."/>
        </authorList>
    </citation>
    <scope>NUCLEOTIDE SEQUENCE [LARGE SCALE GENOMIC DNA]</scope>
    <source>
        <strain evidence="5">CGMCC 1.12371</strain>
    </source>
</reference>
<evidence type="ECO:0000313" key="5">
    <source>
        <dbReference type="Proteomes" id="UP001596501"/>
    </source>
</evidence>
<dbReference type="PANTHER" id="PTHR43080">
    <property type="entry name" value="CBS DOMAIN-CONTAINING PROTEIN CBSX3, MITOCHONDRIAL"/>
    <property type="match status" value="1"/>
</dbReference>
<organism evidence="4 5">
    <name type="scientific">Hydrogenophaga atypica</name>
    <dbReference type="NCBI Taxonomy" id="249409"/>
    <lineage>
        <taxon>Bacteria</taxon>
        <taxon>Pseudomonadati</taxon>
        <taxon>Pseudomonadota</taxon>
        <taxon>Betaproteobacteria</taxon>
        <taxon>Burkholderiales</taxon>
        <taxon>Comamonadaceae</taxon>
        <taxon>Hydrogenophaga</taxon>
    </lineage>
</organism>
<dbReference type="Pfam" id="PF00571">
    <property type="entry name" value="CBS"/>
    <property type="match status" value="2"/>
</dbReference>
<dbReference type="SUPFAM" id="SSF54631">
    <property type="entry name" value="CBS-domain pair"/>
    <property type="match status" value="1"/>
</dbReference>
<dbReference type="InterPro" id="IPR000644">
    <property type="entry name" value="CBS_dom"/>
</dbReference>
<keyword evidence="1 2" id="KW-0129">CBS domain</keyword>
<dbReference type="EMBL" id="JBHTCA010000025">
    <property type="protein sequence ID" value="MFC7411158.1"/>
    <property type="molecule type" value="Genomic_DNA"/>
</dbReference>
<dbReference type="InterPro" id="IPR046342">
    <property type="entry name" value="CBS_dom_sf"/>
</dbReference>
<comment type="caution">
    <text evidence="4">The sequence shown here is derived from an EMBL/GenBank/DDBJ whole genome shotgun (WGS) entry which is preliminary data.</text>
</comment>
<sequence>MFAIYGTSGQMFRGPLEELRKVAPTLRVGRARAVSALASPSVDPEVSSAQVLPETLARQAGAPQRQAINEYASIQSPKPQRHPLTRVQDVMSPSVLTVLDTASVLDAWQTLADQGLGQAPVVNAQGGLVGLITRGELLAPEHLPGPDTHVLAWRAMLMQPVTSLMVTPVPSVEPQTDLRRVAQLLLDLGLPGLPVVADDGVVSAFISRSDILRAVVHDPPLDLWS</sequence>
<keyword evidence="5" id="KW-1185">Reference proteome</keyword>
<dbReference type="Gene3D" id="3.10.580.10">
    <property type="entry name" value="CBS-domain"/>
    <property type="match status" value="1"/>
</dbReference>